<name>A0A2P2Q8Y7_RHIMU</name>
<accession>A0A2P2Q8Y7</accession>
<keyword evidence="1" id="KW-0472">Membrane</keyword>
<keyword evidence="1" id="KW-0812">Transmembrane</keyword>
<evidence type="ECO:0000313" key="2">
    <source>
        <dbReference type="EMBL" id="MBX63458.1"/>
    </source>
</evidence>
<reference evidence="2" key="1">
    <citation type="submission" date="2018-02" db="EMBL/GenBank/DDBJ databases">
        <title>Rhizophora mucronata_Transcriptome.</title>
        <authorList>
            <person name="Meera S.P."/>
            <person name="Sreeshan A."/>
            <person name="Augustine A."/>
        </authorList>
    </citation>
    <scope>NUCLEOTIDE SEQUENCE</scope>
    <source>
        <tissue evidence="2">Leaf</tissue>
    </source>
</reference>
<keyword evidence="1" id="KW-1133">Transmembrane helix</keyword>
<protein>
    <submittedName>
        <fullName evidence="2">Uncharacterized protein</fullName>
    </submittedName>
</protein>
<proteinExistence type="predicted"/>
<dbReference type="EMBL" id="GGEC01082974">
    <property type="protein sequence ID" value="MBX63458.1"/>
    <property type="molecule type" value="Transcribed_RNA"/>
</dbReference>
<feature type="transmembrane region" description="Helical" evidence="1">
    <location>
        <begin position="6"/>
        <end position="22"/>
    </location>
</feature>
<evidence type="ECO:0000256" key="1">
    <source>
        <dbReference type="SAM" id="Phobius"/>
    </source>
</evidence>
<sequence length="28" mass="3168">MIISMVYLMVCFIASLVALVRVRHCSLV</sequence>
<organism evidence="2">
    <name type="scientific">Rhizophora mucronata</name>
    <name type="common">Asiatic mangrove</name>
    <dbReference type="NCBI Taxonomy" id="61149"/>
    <lineage>
        <taxon>Eukaryota</taxon>
        <taxon>Viridiplantae</taxon>
        <taxon>Streptophyta</taxon>
        <taxon>Embryophyta</taxon>
        <taxon>Tracheophyta</taxon>
        <taxon>Spermatophyta</taxon>
        <taxon>Magnoliopsida</taxon>
        <taxon>eudicotyledons</taxon>
        <taxon>Gunneridae</taxon>
        <taxon>Pentapetalae</taxon>
        <taxon>rosids</taxon>
        <taxon>fabids</taxon>
        <taxon>Malpighiales</taxon>
        <taxon>Rhizophoraceae</taxon>
        <taxon>Rhizophora</taxon>
    </lineage>
</organism>
<dbReference type="AlphaFoldDB" id="A0A2P2Q8Y7"/>